<proteinExistence type="predicted"/>
<feature type="non-terminal residue" evidence="4">
    <location>
        <position position="332"/>
    </location>
</feature>
<evidence type="ECO:0000259" key="3">
    <source>
        <dbReference type="Pfam" id="PF12325"/>
    </source>
</evidence>
<dbReference type="EMBL" id="CAJVPQ010014905">
    <property type="protein sequence ID" value="CAG8740974.1"/>
    <property type="molecule type" value="Genomic_DNA"/>
</dbReference>
<feature type="compositionally biased region" description="Basic and acidic residues" evidence="2">
    <location>
        <begin position="135"/>
        <end position="168"/>
    </location>
</feature>
<dbReference type="GO" id="GO:0005794">
    <property type="term" value="C:Golgi apparatus"/>
    <property type="evidence" value="ECO:0007669"/>
    <property type="project" value="TreeGrafter"/>
</dbReference>
<evidence type="ECO:0000256" key="2">
    <source>
        <dbReference type="SAM" id="MobiDB-lite"/>
    </source>
</evidence>
<dbReference type="PANTHER" id="PTHR46515">
    <property type="entry name" value="TATA ELEMENT MODULATORY FACTOR TMF1"/>
    <property type="match status" value="1"/>
</dbReference>
<keyword evidence="5" id="KW-1185">Reference proteome</keyword>
<name>A0A9N9ILT2_9GLOM</name>
<evidence type="ECO:0000313" key="5">
    <source>
        <dbReference type="Proteomes" id="UP000789570"/>
    </source>
</evidence>
<evidence type="ECO:0000313" key="4">
    <source>
        <dbReference type="EMBL" id="CAG8740974.1"/>
    </source>
</evidence>
<dbReference type="AlphaFoldDB" id="A0A9N9ILT2"/>
<dbReference type="Proteomes" id="UP000789570">
    <property type="component" value="Unassembled WGS sequence"/>
</dbReference>
<keyword evidence="1" id="KW-0175">Coiled coil</keyword>
<dbReference type="Pfam" id="PF12325">
    <property type="entry name" value="TMF_TATA_bd"/>
    <property type="match status" value="1"/>
</dbReference>
<evidence type="ECO:0000256" key="1">
    <source>
        <dbReference type="SAM" id="Coils"/>
    </source>
</evidence>
<accession>A0A9N9ILT2</accession>
<dbReference type="PANTHER" id="PTHR46515:SF1">
    <property type="entry name" value="TATA ELEMENT MODULATORY FACTOR"/>
    <property type="match status" value="1"/>
</dbReference>
<sequence length="332" mass="38931">RIQILRRIEDVQTQHALSVKNWERIENSLSKQLTEMETERDRFAGKYETLNNQLIEMSSTMEQQELQLIIERNQNKQLNEEITSLRARIPNLEAKIENLVLELESYKTTHKIALQEAEEQYRRMLRQTLEEKQEEWEQKVRSEQENKLIKEHEKEKRRAKLDSSRSSEETNLGSLRSRSETNLGRNYDGGILSPVMYSPTSSTRLSIDGGSNIISSVMMIEKLNSSVRHLEGQVSTLQGQLHMTTKNRDELADELVKLTVQMEDISIKTRRLPELELQFHELNERYLITLELLGEKTEQVEELQADIEDMKVAYRNQITDLAAELEKYKISR</sequence>
<comment type="caution">
    <text evidence="4">The sequence shown here is derived from an EMBL/GenBank/DDBJ whole genome shotgun (WGS) entry which is preliminary data.</text>
</comment>
<dbReference type="InterPro" id="IPR052602">
    <property type="entry name" value="Growth_transcription_reg"/>
</dbReference>
<feature type="coiled-coil region" evidence="1">
    <location>
        <begin position="220"/>
        <end position="268"/>
    </location>
</feature>
<organism evidence="4 5">
    <name type="scientific">Funneliformis caledonium</name>
    <dbReference type="NCBI Taxonomy" id="1117310"/>
    <lineage>
        <taxon>Eukaryota</taxon>
        <taxon>Fungi</taxon>
        <taxon>Fungi incertae sedis</taxon>
        <taxon>Mucoromycota</taxon>
        <taxon>Glomeromycotina</taxon>
        <taxon>Glomeromycetes</taxon>
        <taxon>Glomerales</taxon>
        <taxon>Glomeraceae</taxon>
        <taxon>Funneliformis</taxon>
    </lineage>
</organism>
<feature type="domain" description="TATA element modulatory factor 1 TATA binding" evidence="3">
    <location>
        <begin position="214"/>
        <end position="321"/>
    </location>
</feature>
<gene>
    <name evidence="4" type="ORF">FCALED_LOCUS15617</name>
</gene>
<dbReference type="OrthoDB" id="74178at2759"/>
<feature type="compositionally biased region" description="Polar residues" evidence="2">
    <location>
        <begin position="169"/>
        <end position="184"/>
    </location>
</feature>
<feature type="coiled-coil region" evidence="1">
    <location>
        <begin position="293"/>
        <end position="320"/>
    </location>
</feature>
<reference evidence="4" key="1">
    <citation type="submission" date="2021-06" db="EMBL/GenBank/DDBJ databases">
        <authorList>
            <person name="Kallberg Y."/>
            <person name="Tangrot J."/>
            <person name="Rosling A."/>
        </authorList>
    </citation>
    <scope>NUCLEOTIDE SEQUENCE</scope>
    <source>
        <strain evidence="4">UK204</strain>
    </source>
</reference>
<feature type="region of interest" description="Disordered" evidence="2">
    <location>
        <begin position="135"/>
        <end position="184"/>
    </location>
</feature>
<protein>
    <submittedName>
        <fullName evidence="4">4507_t:CDS:1</fullName>
    </submittedName>
</protein>
<dbReference type="InterPro" id="IPR022091">
    <property type="entry name" value="TMF_TATA-bd"/>
</dbReference>
<dbReference type="GO" id="GO:0005783">
    <property type="term" value="C:endoplasmic reticulum"/>
    <property type="evidence" value="ECO:0007669"/>
    <property type="project" value="TreeGrafter"/>
</dbReference>